<dbReference type="Proteomes" id="UP000434957">
    <property type="component" value="Unassembled WGS sequence"/>
</dbReference>
<proteinExistence type="predicted"/>
<comment type="caution">
    <text evidence="2">The sequence shown here is derived from an EMBL/GenBank/DDBJ whole genome shotgun (WGS) entry which is preliminary data.</text>
</comment>
<sequence>MGADDLEPEVAGSPHQKKAKKAKAAMGLGSPLPWLCSGRSFTHPLVVEAATIQVEAISTFQLVPLDPAYESQSVVSSQRTVTEPSSPASPTSTHATTEAFASPSSCSSQATTVPPSVEECLLMIPAFAGGIFLLGFRRCTSRMGTTRTR</sequence>
<feature type="region of interest" description="Disordered" evidence="1">
    <location>
        <begin position="1"/>
        <end position="23"/>
    </location>
</feature>
<keyword evidence="3" id="KW-1185">Reference proteome</keyword>
<feature type="region of interest" description="Disordered" evidence="1">
    <location>
        <begin position="76"/>
        <end position="108"/>
    </location>
</feature>
<dbReference type="EMBL" id="QXFT01004136">
    <property type="protein sequence ID" value="KAE9280026.1"/>
    <property type="molecule type" value="Genomic_DNA"/>
</dbReference>
<gene>
    <name evidence="2" type="ORF">PR003_g28071</name>
</gene>
<accession>A0A6A4BX65</accession>
<name>A0A6A4BX65_9STRA</name>
<evidence type="ECO:0000313" key="3">
    <source>
        <dbReference type="Proteomes" id="UP000434957"/>
    </source>
</evidence>
<feature type="compositionally biased region" description="Low complexity" evidence="1">
    <location>
        <begin position="76"/>
        <end position="99"/>
    </location>
</feature>
<organism evidence="2 3">
    <name type="scientific">Phytophthora rubi</name>
    <dbReference type="NCBI Taxonomy" id="129364"/>
    <lineage>
        <taxon>Eukaryota</taxon>
        <taxon>Sar</taxon>
        <taxon>Stramenopiles</taxon>
        <taxon>Oomycota</taxon>
        <taxon>Peronosporomycetes</taxon>
        <taxon>Peronosporales</taxon>
        <taxon>Peronosporaceae</taxon>
        <taxon>Phytophthora</taxon>
    </lineage>
</organism>
<dbReference type="AlphaFoldDB" id="A0A6A4BX65"/>
<evidence type="ECO:0000313" key="2">
    <source>
        <dbReference type="EMBL" id="KAE9280026.1"/>
    </source>
</evidence>
<evidence type="ECO:0000256" key="1">
    <source>
        <dbReference type="SAM" id="MobiDB-lite"/>
    </source>
</evidence>
<reference evidence="2 3" key="1">
    <citation type="submission" date="2018-08" db="EMBL/GenBank/DDBJ databases">
        <title>Genomic investigation of the strawberry pathogen Phytophthora fragariae indicates pathogenicity is determined by transcriptional variation in three key races.</title>
        <authorList>
            <person name="Adams T.M."/>
            <person name="Armitage A.D."/>
            <person name="Sobczyk M.K."/>
            <person name="Bates H.J."/>
            <person name="Dunwell J.M."/>
            <person name="Nellist C.F."/>
            <person name="Harrison R.J."/>
        </authorList>
    </citation>
    <scope>NUCLEOTIDE SEQUENCE [LARGE SCALE GENOMIC DNA]</scope>
    <source>
        <strain evidence="2 3">SCRP333</strain>
    </source>
</reference>
<protein>
    <submittedName>
        <fullName evidence="2">Uncharacterized protein</fullName>
    </submittedName>
</protein>